<dbReference type="InterPro" id="IPR016162">
    <property type="entry name" value="Ald_DH_N"/>
</dbReference>
<evidence type="ECO:0000256" key="6">
    <source>
        <dbReference type="RuleBase" id="RU003345"/>
    </source>
</evidence>
<dbReference type="InterPro" id="IPR015590">
    <property type="entry name" value="Aldehyde_DH_dom"/>
</dbReference>
<accession>A0AAV9N7G1</accession>
<dbReference type="GeneID" id="89973961"/>
<feature type="active site" evidence="5">
    <location>
        <position position="154"/>
    </location>
</feature>
<dbReference type="PANTHER" id="PTHR43720:SF2">
    <property type="entry name" value="2-AMINOMUCONIC SEMIALDEHYDE DEHYDROGENASE"/>
    <property type="match status" value="1"/>
</dbReference>
<dbReference type="GO" id="GO:0006598">
    <property type="term" value="P:polyamine catabolic process"/>
    <property type="evidence" value="ECO:0007669"/>
    <property type="project" value="TreeGrafter"/>
</dbReference>
<dbReference type="FunFam" id="3.40.309.10:FF:000012">
    <property type="entry name" value="Betaine aldehyde dehydrogenase"/>
    <property type="match status" value="1"/>
</dbReference>
<sequence>MPDTQINYMAKVGAYLPRMPVRVNSNLPTVIEPGPGKFAYTRREPFGVCALVIPWNFPLVNVVWKLAPAVAAGNTVVIKVAEQTPLSALYFANLIKEAGFPPGVVNIINGLGSAAGSALVEHPEINLISFTGSTGTGKLIMKQAASTMKHVVLEAGGKSPMIVFNDADLEQATRWAHVGIMSNQGQVCCATSRILVEKSVYSKFVGEFIKVVNTTSTVGDPFADSTFQGPQVTKAQFDRILSYIDAGKREGATLVLGGKAIKDANGQGLYIAPTVFTDVSPEMSIYQEEIFGPFVVIIPFSTEEEAIELANNTIFGLGASVFTTNLQRGHSVAREIESGSKSTQLGVLETDETKSNILAVWLNSSTDADYRIPFGGKKQSGLGREWGEQGIIEFTSLKAIHVNLGSKL</sequence>
<evidence type="ECO:0000313" key="8">
    <source>
        <dbReference type="EMBL" id="KAK5048695.1"/>
    </source>
</evidence>
<evidence type="ECO:0000259" key="7">
    <source>
        <dbReference type="Pfam" id="PF00171"/>
    </source>
</evidence>
<dbReference type="InterPro" id="IPR029510">
    <property type="entry name" value="Ald_DH_CS_GLU"/>
</dbReference>
<dbReference type="InterPro" id="IPR016161">
    <property type="entry name" value="Ald_DH/histidinol_DH"/>
</dbReference>
<dbReference type="EC" id="1.2.1.3" evidence="4"/>
<evidence type="ECO:0000313" key="9">
    <source>
        <dbReference type="Proteomes" id="UP001358417"/>
    </source>
</evidence>
<dbReference type="Gene3D" id="3.40.309.10">
    <property type="entry name" value="Aldehyde Dehydrogenase, Chain A, domain 2"/>
    <property type="match status" value="1"/>
</dbReference>
<dbReference type="Gene3D" id="3.40.605.10">
    <property type="entry name" value="Aldehyde Dehydrogenase, Chain A, domain 1"/>
    <property type="match status" value="1"/>
</dbReference>
<reference evidence="8 9" key="1">
    <citation type="submission" date="2023-08" db="EMBL/GenBank/DDBJ databases">
        <title>Black Yeasts Isolated from many extreme environments.</title>
        <authorList>
            <person name="Coleine C."/>
            <person name="Stajich J.E."/>
            <person name="Selbmann L."/>
        </authorList>
    </citation>
    <scope>NUCLEOTIDE SEQUENCE [LARGE SCALE GENOMIC DNA]</scope>
    <source>
        <strain evidence="8 9">CCFEE 5792</strain>
    </source>
</reference>
<keyword evidence="3" id="KW-0520">NAD</keyword>
<dbReference type="Proteomes" id="UP001358417">
    <property type="component" value="Unassembled WGS sequence"/>
</dbReference>
<dbReference type="AlphaFoldDB" id="A0AAV9N7G1"/>
<keyword evidence="9" id="KW-1185">Reference proteome</keyword>
<feature type="domain" description="Aldehyde dehydrogenase" evidence="7">
    <location>
        <begin position="31"/>
        <end position="400"/>
    </location>
</feature>
<gene>
    <name evidence="8" type="ORF">LTR84_005787</name>
</gene>
<evidence type="ECO:0000256" key="2">
    <source>
        <dbReference type="ARBA" id="ARBA00023002"/>
    </source>
</evidence>
<name>A0AAV9N7G1_9EURO</name>
<evidence type="ECO:0000256" key="3">
    <source>
        <dbReference type="ARBA" id="ARBA00023027"/>
    </source>
</evidence>
<comment type="caution">
    <text evidence="8">The sequence shown here is derived from an EMBL/GenBank/DDBJ whole genome shotgun (WGS) entry which is preliminary data.</text>
</comment>
<dbReference type="FunFam" id="3.40.605.10:FF:000029">
    <property type="entry name" value="Aldehyde dehydrogenase, mitochondrial"/>
    <property type="match status" value="1"/>
</dbReference>
<evidence type="ECO:0000256" key="1">
    <source>
        <dbReference type="ARBA" id="ARBA00009986"/>
    </source>
</evidence>
<organism evidence="8 9">
    <name type="scientific">Exophiala bonariae</name>
    <dbReference type="NCBI Taxonomy" id="1690606"/>
    <lineage>
        <taxon>Eukaryota</taxon>
        <taxon>Fungi</taxon>
        <taxon>Dikarya</taxon>
        <taxon>Ascomycota</taxon>
        <taxon>Pezizomycotina</taxon>
        <taxon>Eurotiomycetes</taxon>
        <taxon>Chaetothyriomycetidae</taxon>
        <taxon>Chaetothyriales</taxon>
        <taxon>Herpotrichiellaceae</taxon>
        <taxon>Exophiala</taxon>
    </lineage>
</organism>
<dbReference type="Pfam" id="PF00171">
    <property type="entry name" value="Aldedh"/>
    <property type="match status" value="1"/>
</dbReference>
<proteinExistence type="inferred from homology"/>
<protein>
    <recommendedName>
        <fullName evidence="4">aldehyde dehydrogenase (NAD(+))</fullName>
        <ecNumber evidence="4">1.2.1.3</ecNumber>
    </recommendedName>
</protein>
<evidence type="ECO:0000256" key="4">
    <source>
        <dbReference type="ARBA" id="ARBA00024226"/>
    </source>
</evidence>
<evidence type="ECO:0000256" key="5">
    <source>
        <dbReference type="PROSITE-ProRule" id="PRU10007"/>
    </source>
</evidence>
<dbReference type="EMBL" id="JAVRRD010000021">
    <property type="protein sequence ID" value="KAK5048695.1"/>
    <property type="molecule type" value="Genomic_DNA"/>
</dbReference>
<dbReference type="RefSeq" id="XP_064704054.1">
    <property type="nucleotide sequence ID" value="XM_064849351.1"/>
</dbReference>
<dbReference type="GO" id="GO:0004029">
    <property type="term" value="F:aldehyde dehydrogenase (NAD+) activity"/>
    <property type="evidence" value="ECO:0007669"/>
    <property type="project" value="UniProtKB-EC"/>
</dbReference>
<dbReference type="SUPFAM" id="SSF53720">
    <property type="entry name" value="ALDH-like"/>
    <property type="match status" value="1"/>
</dbReference>
<keyword evidence="2 6" id="KW-0560">Oxidoreductase</keyword>
<dbReference type="InterPro" id="IPR016163">
    <property type="entry name" value="Ald_DH_C"/>
</dbReference>
<comment type="similarity">
    <text evidence="1 6">Belongs to the aldehyde dehydrogenase family.</text>
</comment>
<dbReference type="PROSITE" id="PS00687">
    <property type="entry name" value="ALDEHYDE_DEHYDR_GLU"/>
    <property type="match status" value="1"/>
</dbReference>
<dbReference type="PANTHER" id="PTHR43720">
    <property type="entry name" value="2-AMINOMUCONIC SEMIALDEHYDE DEHYDROGENASE"/>
    <property type="match status" value="1"/>
</dbReference>